<dbReference type="PANTHER" id="PTHR48258">
    <property type="entry name" value="DUF4218 DOMAIN-CONTAINING PROTEIN-RELATED"/>
    <property type="match status" value="1"/>
</dbReference>
<comment type="caution">
    <text evidence="1">The sequence shown here is derived from an EMBL/GenBank/DDBJ whole genome shotgun (WGS) entry which is preliminary data.</text>
</comment>
<reference evidence="1 2" key="1">
    <citation type="journal article" date="2020" name="IScience">
        <title>Genome Sequencing of the Endangered Kingdonia uniflora (Circaeasteraceae, Ranunculales) Reveals Potential Mechanisms of Evolutionary Specialization.</title>
        <authorList>
            <person name="Sun Y."/>
            <person name="Deng T."/>
            <person name="Zhang A."/>
            <person name="Moore M.J."/>
            <person name="Landis J.B."/>
            <person name="Lin N."/>
            <person name="Zhang H."/>
            <person name="Zhang X."/>
            <person name="Huang J."/>
            <person name="Zhang X."/>
            <person name="Sun H."/>
            <person name="Wang H."/>
        </authorList>
    </citation>
    <scope>NUCLEOTIDE SEQUENCE [LARGE SCALE GENOMIC DNA]</scope>
    <source>
        <strain evidence="1">TB1705</strain>
        <tissue evidence="1">Leaf</tissue>
    </source>
</reference>
<dbReference type="AlphaFoldDB" id="A0A7J7MBG8"/>
<evidence type="ECO:0000313" key="1">
    <source>
        <dbReference type="EMBL" id="KAF6152098.1"/>
    </source>
</evidence>
<keyword evidence="2" id="KW-1185">Reference proteome</keyword>
<dbReference type="Proteomes" id="UP000541444">
    <property type="component" value="Unassembled WGS sequence"/>
</dbReference>
<name>A0A7J7MBG8_9MAGN</name>
<proteinExistence type="predicted"/>
<sequence>MDVEANDERPMDKKGKNITLENLKFEQVRKWVLSCFDGVEEWEEKHKKYLDEQLRASSGRGAWSKVKPIGFIPWLRQQLEKDKMSTLKRLVDGPSFKVVSYKGYRVNGHVIYTKDLESCKTTQNSGVKIKVMTNFRSSSRDQNLVHEKATYYGVVGVIIELDYYDFKQTVFYHDGNEYELPLAAKDQVLIGVNIAWKNKRCELRKVYDKYPADDARKRNCLARTIQEDWERFVNLSFDPKVVTMIARNKRSEDPETAKIDYFLAGHTCSNGSFLTPFLKAKVAEIKSIVEKNLEFKHFDVDDDPVGQAYGPEKKGRVRGDGILVIKSMLKHMKHARTIIKGVRLAYKEINNKLNVVKVRECKMQVHITPQRNKGGFGAVARDNAGIIHGAAAGSIKPMETNRLADSLADLQPPTEYMDISPCSLS</sequence>
<organism evidence="1 2">
    <name type="scientific">Kingdonia uniflora</name>
    <dbReference type="NCBI Taxonomy" id="39325"/>
    <lineage>
        <taxon>Eukaryota</taxon>
        <taxon>Viridiplantae</taxon>
        <taxon>Streptophyta</taxon>
        <taxon>Embryophyta</taxon>
        <taxon>Tracheophyta</taxon>
        <taxon>Spermatophyta</taxon>
        <taxon>Magnoliopsida</taxon>
        <taxon>Ranunculales</taxon>
        <taxon>Circaeasteraceae</taxon>
        <taxon>Kingdonia</taxon>
    </lineage>
</organism>
<dbReference type="EMBL" id="JACGCM010001655">
    <property type="protein sequence ID" value="KAF6152098.1"/>
    <property type="molecule type" value="Genomic_DNA"/>
</dbReference>
<dbReference type="PANTHER" id="PTHR48258:SF3">
    <property type="entry name" value="FK506-BINDING PROTEIN 4-LIKE ISOFORM X1"/>
    <property type="match status" value="1"/>
</dbReference>
<evidence type="ECO:0000313" key="2">
    <source>
        <dbReference type="Proteomes" id="UP000541444"/>
    </source>
</evidence>
<evidence type="ECO:0008006" key="3">
    <source>
        <dbReference type="Google" id="ProtNLM"/>
    </source>
</evidence>
<protein>
    <recommendedName>
        <fullName evidence="3">Transposase</fullName>
    </recommendedName>
</protein>
<accession>A0A7J7MBG8</accession>
<dbReference type="OrthoDB" id="1878503at2759"/>
<gene>
    <name evidence="1" type="ORF">GIB67_031420</name>
</gene>